<evidence type="ECO:0000313" key="2">
    <source>
        <dbReference type="EMBL" id="MBF1415445.1"/>
    </source>
</evidence>
<name>A0A930HZS4_9BACT</name>
<dbReference type="RefSeq" id="WP_219495875.1">
    <property type="nucleotide sequence ID" value="NZ_CAUUUU010000003.1"/>
</dbReference>
<evidence type="ECO:0000256" key="1">
    <source>
        <dbReference type="SAM" id="SignalP"/>
    </source>
</evidence>
<gene>
    <name evidence="2" type="ORF">HXN33_07690</name>
</gene>
<dbReference type="EMBL" id="JABZSQ010000143">
    <property type="protein sequence ID" value="MBF1415445.1"/>
    <property type="molecule type" value="Genomic_DNA"/>
</dbReference>
<reference evidence="2" key="1">
    <citation type="submission" date="2020-04" db="EMBL/GenBank/DDBJ databases">
        <title>Deep metagenomics examines the oral microbiome during advanced dental caries in children, revealing novel taxa and co-occurrences with host molecules.</title>
        <authorList>
            <person name="Baker J.L."/>
            <person name="Morton J.T."/>
            <person name="Dinis M."/>
            <person name="Alvarez R."/>
            <person name="Tran N.C."/>
            <person name="Knight R."/>
            <person name="Edlund A."/>
        </authorList>
    </citation>
    <scope>NUCLEOTIDE SEQUENCE</scope>
    <source>
        <strain evidence="2">JCVI_25_bin.9</strain>
    </source>
</reference>
<protein>
    <submittedName>
        <fullName evidence="2">DUF5020 family protein</fullName>
    </submittedName>
</protein>
<accession>A0A930HZS4</accession>
<keyword evidence="1" id="KW-0732">Signal</keyword>
<proteinExistence type="predicted"/>
<dbReference type="AlphaFoldDB" id="A0A930HZS4"/>
<evidence type="ECO:0000313" key="3">
    <source>
        <dbReference type="Proteomes" id="UP000757461"/>
    </source>
</evidence>
<comment type="caution">
    <text evidence="2">The sequence shown here is derived from an EMBL/GenBank/DDBJ whole genome shotgun (WGS) entry which is preliminary data.</text>
</comment>
<organism evidence="2 3">
    <name type="scientific">Prevotella histicola</name>
    <dbReference type="NCBI Taxonomy" id="470565"/>
    <lineage>
        <taxon>Bacteria</taxon>
        <taxon>Pseudomonadati</taxon>
        <taxon>Bacteroidota</taxon>
        <taxon>Bacteroidia</taxon>
        <taxon>Bacteroidales</taxon>
        <taxon>Prevotellaceae</taxon>
        <taxon>Prevotella</taxon>
    </lineage>
</organism>
<dbReference type="Pfam" id="PF16412">
    <property type="entry name" value="DUF5020"/>
    <property type="match status" value="1"/>
</dbReference>
<sequence length="249" mass="28453">MRRFSTLAILLVAAFVGVKAQNVQLHYDLGHNLYNDLSSRTTVTSTVEMFKPDTWGSTFMFTDIDYKSDGAIGAYWEISREFNLTKNKRWAAHVEYNGGVGSGKTQNNYYGNRYQHAVLLGGAWNWASKDFSKTFSVQLMYKYYFKNGHTGARPFSGFQLTEVWGTTFAHGLCTFDGFCDLWYDPNVNGKLILLSEPQFWVNLNTLKGMKNVNLSLGSEVEISNNFVWNNRGEHNRFYAIPTIAAKWTF</sequence>
<feature type="signal peptide" evidence="1">
    <location>
        <begin position="1"/>
        <end position="20"/>
    </location>
</feature>
<dbReference type="Proteomes" id="UP000757461">
    <property type="component" value="Unassembled WGS sequence"/>
</dbReference>
<feature type="chain" id="PRO_5037227572" evidence="1">
    <location>
        <begin position="21"/>
        <end position="249"/>
    </location>
</feature>